<organism evidence="2 3">
    <name type="scientific">Viridothelium virens</name>
    <name type="common">Speckled blister lichen</name>
    <name type="synonym">Trypethelium virens</name>
    <dbReference type="NCBI Taxonomy" id="1048519"/>
    <lineage>
        <taxon>Eukaryota</taxon>
        <taxon>Fungi</taxon>
        <taxon>Dikarya</taxon>
        <taxon>Ascomycota</taxon>
        <taxon>Pezizomycotina</taxon>
        <taxon>Dothideomycetes</taxon>
        <taxon>Dothideomycetes incertae sedis</taxon>
        <taxon>Trypetheliales</taxon>
        <taxon>Trypetheliaceae</taxon>
        <taxon>Viridothelium</taxon>
    </lineage>
</organism>
<evidence type="ECO:0008006" key="4">
    <source>
        <dbReference type="Google" id="ProtNLM"/>
    </source>
</evidence>
<dbReference type="Proteomes" id="UP000800092">
    <property type="component" value="Unassembled WGS sequence"/>
</dbReference>
<keyword evidence="3" id="KW-1185">Reference proteome</keyword>
<evidence type="ECO:0000313" key="2">
    <source>
        <dbReference type="EMBL" id="KAF2240004.1"/>
    </source>
</evidence>
<gene>
    <name evidence="2" type="ORF">EV356DRAFT_527849</name>
</gene>
<accession>A0A6A6HPD7</accession>
<name>A0A6A6HPD7_VIRVR</name>
<proteinExistence type="predicted"/>
<evidence type="ECO:0000256" key="1">
    <source>
        <dbReference type="SAM" id="MobiDB-lite"/>
    </source>
</evidence>
<evidence type="ECO:0000313" key="3">
    <source>
        <dbReference type="Proteomes" id="UP000800092"/>
    </source>
</evidence>
<dbReference type="EMBL" id="ML991771">
    <property type="protein sequence ID" value="KAF2240004.1"/>
    <property type="molecule type" value="Genomic_DNA"/>
</dbReference>
<protein>
    <recommendedName>
        <fullName evidence="4">F-box domain-containing protein</fullName>
    </recommendedName>
</protein>
<sequence length="405" mass="46588">MSCRNIRPVSLEDLPVEIIWMITDLLPDHVAWSLASTNATMKKVAKARFNMFPDWKNPTAIILTDSDRHTGIRAEIIRFLHLIQRDHPGTAICSLCRSLQYIQPMSNIPPNLLHVKNPCKEFSEVANRCNVDPGNLLADLVEDADIKQKDRKKCMPTHSFKCHHPCFHYIAPELDTKEDFQQRLRFQLCLDHQELGPLYGKAVPSCVENIPNFPVPISRQRGTVTTPVSSDRILKLQDTIRFGPYSHHTDIQETFRLLDEPFRNIPGIKDGPVREGQLPERPHDPTICRRMLENWVKEVSWVEEETKDKDNHDAELSISRNHLFSGRCQHCRTEYRLLHKVSPLEAGERSSRGQVRIETELELSRELATMTDLYKELARDIAVIERDSHPSSDSAEAPEHPSPTW</sequence>
<dbReference type="AlphaFoldDB" id="A0A6A6HPD7"/>
<feature type="region of interest" description="Disordered" evidence="1">
    <location>
        <begin position="385"/>
        <end position="405"/>
    </location>
</feature>
<dbReference type="OrthoDB" id="3766406at2759"/>
<reference evidence="2" key="1">
    <citation type="journal article" date="2020" name="Stud. Mycol.">
        <title>101 Dothideomycetes genomes: a test case for predicting lifestyles and emergence of pathogens.</title>
        <authorList>
            <person name="Haridas S."/>
            <person name="Albert R."/>
            <person name="Binder M."/>
            <person name="Bloem J."/>
            <person name="Labutti K."/>
            <person name="Salamov A."/>
            <person name="Andreopoulos B."/>
            <person name="Baker S."/>
            <person name="Barry K."/>
            <person name="Bills G."/>
            <person name="Bluhm B."/>
            <person name="Cannon C."/>
            <person name="Castanera R."/>
            <person name="Culley D."/>
            <person name="Daum C."/>
            <person name="Ezra D."/>
            <person name="Gonzalez J."/>
            <person name="Henrissat B."/>
            <person name="Kuo A."/>
            <person name="Liang C."/>
            <person name="Lipzen A."/>
            <person name="Lutzoni F."/>
            <person name="Magnuson J."/>
            <person name="Mondo S."/>
            <person name="Nolan M."/>
            <person name="Ohm R."/>
            <person name="Pangilinan J."/>
            <person name="Park H.-J."/>
            <person name="Ramirez L."/>
            <person name="Alfaro M."/>
            <person name="Sun H."/>
            <person name="Tritt A."/>
            <person name="Yoshinaga Y."/>
            <person name="Zwiers L.-H."/>
            <person name="Turgeon B."/>
            <person name="Goodwin S."/>
            <person name="Spatafora J."/>
            <person name="Crous P."/>
            <person name="Grigoriev I."/>
        </authorList>
    </citation>
    <scope>NUCLEOTIDE SEQUENCE</scope>
    <source>
        <strain evidence="2">Tuck. ex Michener</strain>
    </source>
</reference>